<keyword evidence="1" id="KW-0812">Transmembrane</keyword>
<dbReference type="AlphaFoldDB" id="A0A0F9F146"/>
<keyword evidence="1" id="KW-1133">Transmembrane helix</keyword>
<feature type="transmembrane region" description="Helical" evidence="1">
    <location>
        <begin position="33"/>
        <end position="50"/>
    </location>
</feature>
<accession>A0A0F9F146</accession>
<comment type="caution">
    <text evidence="2">The sequence shown here is derived from an EMBL/GenBank/DDBJ whole genome shotgun (WGS) entry which is preliminary data.</text>
</comment>
<organism evidence="2">
    <name type="scientific">marine sediment metagenome</name>
    <dbReference type="NCBI Taxonomy" id="412755"/>
    <lineage>
        <taxon>unclassified sequences</taxon>
        <taxon>metagenomes</taxon>
        <taxon>ecological metagenomes</taxon>
    </lineage>
</organism>
<name>A0A0F9F146_9ZZZZ</name>
<reference evidence="2" key="1">
    <citation type="journal article" date="2015" name="Nature">
        <title>Complex archaea that bridge the gap between prokaryotes and eukaryotes.</title>
        <authorList>
            <person name="Spang A."/>
            <person name="Saw J.H."/>
            <person name="Jorgensen S.L."/>
            <person name="Zaremba-Niedzwiedzka K."/>
            <person name="Martijn J."/>
            <person name="Lind A.E."/>
            <person name="van Eijk R."/>
            <person name="Schleper C."/>
            <person name="Guy L."/>
            <person name="Ettema T.J."/>
        </authorList>
    </citation>
    <scope>NUCLEOTIDE SEQUENCE</scope>
</reference>
<gene>
    <name evidence="2" type="ORF">LCGC14_2007940</name>
</gene>
<proteinExistence type="predicted"/>
<dbReference type="EMBL" id="LAZR01022950">
    <property type="protein sequence ID" value="KKL80123.1"/>
    <property type="molecule type" value="Genomic_DNA"/>
</dbReference>
<keyword evidence="1" id="KW-0472">Membrane</keyword>
<protein>
    <submittedName>
        <fullName evidence="2">Uncharacterized protein</fullName>
    </submittedName>
</protein>
<feature type="transmembrane region" description="Helical" evidence="1">
    <location>
        <begin position="12"/>
        <end position="27"/>
    </location>
</feature>
<evidence type="ECO:0000313" key="2">
    <source>
        <dbReference type="EMBL" id="KKL80123.1"/>
    </source>
</evidence>
<evidence type="ECO:0000256" key="1">
    <source>
        <dbReference type="SAM" id="Phobius"/>
    </source>
</evidence>
<sequence length="58" mass="6338">MKWEEFDIKEEITIGAIFILGVLVLFSEMTDKAIILGTVIGVLGGVLKGTKKNGKKED</sequence>